<dbReference type="InterPro" id="IPR036244">
    <property type="entry name" value="TipA-like_antibiotic-bd"/>
</dbReference>
<sequence length="133" mass="15854">MSEKRDFETFDRDKLNINEEIQGETVEDRSGHKIDQTDDQFLDMTKDEIKGKNQIEKKLVEELDNIVDQGATLERQEEVTKLHREWLTYSWPNYTEEKHIEIINMYDADDRYKAYFGEERTEALVAAVKHVIQ</sequence>
<dbReference type="EMBL" id="CP022046">
    <property type="protein sequence ID" value="ASE33305.1"/>
    <property type="molecule type" value="Genomic_DNA"/>
</dbReference>
<dbReference type="Proteomes" id="UP000197058">
    <property type="component" value="Chromosome"/>
</dbReference>
<evidence type="ECO:0000259" key="1">
    <source>
        <dbReference type="Pfam" id="PF07739"/>
    </source>
</evidence>
<evidence type="ECO:0000313" key="2">
    <source>
        <dbReference type="EMBL" id="ASE33305.1"/>
    </source>
</evidence>
<name>A0AAI8DGF8_MAMSC</name>
<dbReference type="InterPro" id="IPR012925">
    <property type="entry name" value="TipAS_dom"/>
</dbReference>
<proteinExistence type="predicted"/>
<dbReference type="Pfam" id="PF07739">
    <property type="entry name" value="TipAS"/>
    <property type="match status" value="1"/>
</dbReference>
<dbReference type="AlphaFoldDB" id="A0AAI8DGF8"/>
<reference evidence="3" key="1">
    <citation type="submission" date="2017-06" db="EMBL/GenBank/DDBJ databases">
        <title>FDA dAtabase for Regulatory Grade micrObial Sequences (FDA-ARGOS): Supporting development and validation of Infectious Disease Dx tests.</title>
        <authorList>
            <person name="Goldberg B."/>
            <person name="Campos J."/>
            <person name="Tallon L."/>
            <person name="Sadzewicz L."/>
            <person name="Sengamalay N."/>
            <person name="Ott S."/>
            <person name="Godinez A."/>
            <person name="Nagaraj S."/>
            <person name="Vavikolanu K."/>
            <person name="Nadendla S."/>
            <person name="George J."/>
            <person name="Geyer C."/>
            <person name="Sichtig H."/>
        </authorList>
    </citation>
    <scope>NUCLEOTIDE SEQUENCE [LARGE SCALE GENOMIC DNA]</scope>
    <source>
        <strain evidence="3">FDAARGOS_285</strain>
    </source>
</reference>
<protein>
    <recommendedName>
        <fullName evidence="1">TipAS antibiotic-recognition domain-containing protein</fullName>
    </recommendedName>
</protein>
<dbReference type="RefSeq" id="WP_048540096.1">
    <property type="nucleotide sequence ID" value="NZ_CAJVGN010000001.1"/>
</dbReference>
<dbReference type="GeneID" id="48591914"/>
<accession>A0AAI8DGF8</accession>
<gene>
    <name evidence="2" type="ORF">CEP64_01405</name>
</gene>
<evidence type="ECO:0000313" key="3">
    <source>
        <dbReference type="Proteomes" id="UP000197058"/>
    </source>
</evidence>
<dbReference type="SUPFAM" id="SSF89082">
    <property type="entry name" value="Antibiotic binding domain of TipA-like multidrug resistance regulators"/>
    <property type="match status" value="1"/>
</dbReference>
<organism evidence="2 3">
    <name type="scientific">Mammaliicoccus sciuri</name>
    <name type="common">Staphylococcus sciuri</name>
    <dbReference type="NCBI Taxonomy" id="1296"/>
    <lineage>
        <taxon>Bacteria</taxon>
        <taxon>Bacillati</taxon>
        <taxon>Bacillota</taxon>
        <taxon>Bacilli</taxon>
        <taxon>Bacillales</taxon>
        <taxon>Staphylococcaceae</taxon>
        <taxon>Mammaliicoccus</taxon>
    </lineage>
</organism>
<dbReference type="KEGG" id="sscu:CEP64_01405"/>
<feature type="domain" description="TipAS antibiotic-recognition" evidence="1">
    <location>
        <begin position="28"/>
        <end position="132"/>
    </location>
</feature>
<dbReference type="Gene3D" id="1.10.490.50">
    <property type="entry name" value="Antibiotic binding domain of TipA-like multidrug resistance regulators"/>
    <property type="match status" value="1"/>
</dbReference>